<comment type="caution">
    <text evidence="1">The sequence shown here is derived from an EMBL/GenBank/DDBJ whole genome shotgun (WGS) entry which is preliminary data.</text>
</comment>
<keyword evidence="2" id="KW-1185">Reference proteome</keyword>
<reference evidence="1" key="2">
    <citation type="submission" date="2021-01" db="EMBL/GenBank/DDBJ databases">
        <authorList>
            <person name="Schikora-Tamarit M.A."/>
        </authorList>
    </citation>
    <scope>NUCLEOTIDE SEQUENCE</scope>
    <source>
        <strain evidence="1">NCAIM Y.01608</strain>
    </source>
</reference>
<proteinExistence type="predicted"/>
<protein>
    <submittedName>
        <fullName evidence="1">Uncharacterized protein</fullName>
    </submittedName>
</protein>
<gene>
    <name evidence="1" type="ORF">OGATHE_000148</name>
</gene>
<dbReference type="EMBL" id="JAEUBD010000014">
    <property type="protein sequence ID" value="KAH3678598.1"/>
    <property type="molecule type" value="Genomic_DNA"/>
</dbReference>
<dbReference type="AlphaFoldDB" id="A0A9P8PUE6"/>
<reference evidence="1" key="1">
    <citation type="journal article" date="2021" name="Open Biol.">
        <title>Shared evolutionary footprints suggest mitochondrial oxidative damage underlies multiple complex I losses in fungi.</title>
        <authorList>
            <person name="Schikora-Tamarit M.A."/>
            <person name="Marcet-Houben M."/>
            <person name="Nosek J."/>
            <person name="Gabaldon T."/>
        </authorList>
    </citation>
    <scope>NUCLEOTIDE SEQUENCE</scope>
    <source>
        <strain evidence="1">NCAIM Y.01608</strain>
    </source>
</reference>
<name>A0A9P8PUE6_9ASCO</name>
<organism evidence="1 2">
    <name type="scientific">Ogataea polymorpha</name>
    <dbReference type="NCBI Taxonomy" id="460523"/>
    <lineage>
        <taxon>Eukaryota</taxon>
        <taxon>Fungi</taxon>
        <taxon>Dikarya</taxon>
        <taxon>Ascomycota</taxon>
        <taxon>Saccharomycotina</taxon>
        <taxon>Pichiomycetes</taxon>
        <taxon>Pichiales</taxon>
        <taxon>Pichiaceae</taxon>
        <taxon>Ogataea</taxon>
    </lineage>
</organism>
<evidence type="ECO:0000313" key="2">
    <source>
        <dbReference type="Proteomes" id="UP000788993"/>
    </source>
</evidence>
<dbReference type="Proteomes" id="UP000788993">
    <property type="component" value="Unassembled WGS sequence"/>
</dbReference>
<sequence>MQALNSSSQTLAMQSARTQGFGSWRCFEIAPVDFACNHLARLVQRYETIFQGPDNFLEVLDGVAHGAGSVFLLVSQRHWHESNWVVSPNGHVDGDSRRACGDNRGGECLRNSRAVEGCVESFVFRHHSLENGICVITCRRIKHFSAQFLCKLSSNQGRLGTHNFAGTVALQSKNGGKANRTSSKNQGRLARLESSAFNSMPGNSNRLNQCSDIVGNRVWKLDHVVLTVNDVLGKTAAGTTQTAEAQRHTAVWRSALAGHTEPEVLGDRVFVARSVGAMGRSFNCDPVTRFHTGDTRANLNHCSAEFMSRTERKLVSRDLVLGAVFREKNRASRICEFFQVCATDSTVADFDLDIVGVFDLRFRNRFGVANIVCTVIK</sequence>
<accession>A0A9P8PUE6</accession>
<evidence type="ECO:0000313" key="1">
    <source>
        <dbReference type="EMBL" id="KAH3678598.1"/>
    </source>
</evidence>